<dbReference type="InterPro" id="IPR052984">
    <property type="entry name" value="UPF0421"/>
</dbReference>
<evidence type="ECO:0000259" key="7">
    <source>
        <dbReference type="Pfam" id="PF11728"/>
    </source>
</evidence>
<keyword evidence="3 6" id="KW-0812">Transmembrane</keyword>
<dbReference type="Pfam" id="PF11728">
    <property type="entry name" value="ArAE_1_C"/>
    <property type="match status" value="1"/>
</dbReference>
<comment type="subcellular location">
    <subcellularLocation>
        <location evidence="1">Cell membrane</location>
        <topology evidence="1">Multi-pass membrane protein</topology>
    </subcellularLocation>
</comment>
<evidence type="ECO:0000313" key="8">
    <source>
        <dbReference type="EMBL" id="KOS69755.1"/>
    </source>
</evidence>
<evidence type="ECO:0000256" key="1">
    <source>
        <dbReference type="ARBA" id="ARBA00004651"/>
    </source>
</evidence>
<keyword evidence="5 6" id="KW-0472">Membrane</keyword>
<reference evidence="9" key="1">
    <citation type="submission" date="2015-07" db="EMBL/GenBank/DDBJ databases">
        <title>Fjat-14205 dsm 2895.</title>
        <authorList>
            <person name="Liu B."/>
            <person name="Wang J."/>
            <person name="Zhu Y."/>
            <person name="Liu G."/>
            <person name="Chen Q."/>
            <person name="Chen Z."/>
            <person name="Lan J."/>
            <person name="Che J."/>
            <person name="Ge C."/>
            <person name="Shi H."/>
            <person name="Pan Z."/>
            <person name="Liu X."/>
        </authorList>
    </citation>
    <scope>NUCLEOTIDE SEQUENCE [LARGE SCALE GENOMIC DNA]</scope>
    <source>
        <strain evidence="9">DSM 25560</strain>
    </source>
</reference>
<feature type="transmembrane region" description="Helical" evidence="6">
    <location>
        <begin position="12"/>
        <end position="29"/>
    </location>
</feature>
<dbReference type="Pfam" id="PF06081">
    <property type="entry name" value="ArAE_1"/>
    <property type="match status" value="1"/>
</dbReference>
<proteinExistence type="predicted"/>
<keyword evidence="4 6" id="KW-1133">Transmembrane helix</keyword>
<evidence type="ECO:0000256" key="5">
    <source>
        <dbReference type="ARBA" id="ARBA00023136"/>
    </source>
</evidence>
<dbReference type="InterPro" id="IPR038323">
    <property type="entry name" value="ArAE_1_C_sf"/>
</dbReference>
<evidence type="ECO:0000256" key="4">
    <source>
        <dbReference type="ARBA" id="ARBA00022989"/>
    </source>
</evidence>
<feature type="transmembrane region" description="Helical" evidence="6">
    <location>
        <begin position="118"/>
        <end position="140"/>
    </location>
</feature>
<name>A0ABR5K4A7_9BACI</name>
<dbReference type="PANTHER" id="PTHR40064:SF1">
    <property type="entry name" value="MEMBRANE PROTEIN"/>
    <property type="match status" value="1"/>
</dbReference>
<dbReference type="PANTHER" id="PTHR40064">
    <property type="entry name" value="MEMBRANE PROTEIN-RELATED"/>
    <property type="match status" value="1"/>
</dbReference>
<evidence type="ECO:0000256" key="3">
    <source>
        <dbReference type="ARBA" id="ARBA00022692"/>
    </source>
</evidence>
<evidence type="ECO:0000256" key="6">
    <source>
        <dbReference type="SAM" id="Phobius"/>
    </source>
</evidence>
<dbReference type="InterPro" id="IPR010343">
    <property type="entry name" value="ArAE_1"/>
</dbReference>
<keyword evidence="2" id="KW-1003">Cell membrane</keyword>
<protein>
    <recommendedName>
        <fullName evidence="7">Putative aromatic acid exporter C-terminal domain-containing protein</fullName>
    </recommendedName>
</protein>
<accession>A0ABR5K4A7</accession>
<dbReference type="EMBL" id="LGRV01000003">
    <property type="protein sequence ID" value="KOS69755.1"/>
    <property type="molecule type" value="Genomic_DNA"/>
</dbReference>
<comment type="caution">
    <text evidence="8">The sequence shown here is derived from an EMBL/GenBank/DDBJ whole genome shotgun (WGS) entry which is preliminary data.</text>
</comment>
<dbReference type="Gene3D" id="1.20.120.940">
    <property type="entry name" value="Putative aromatic acid exporter, C-terminal domain"/>
    <property type="match status" value="1"/>
</dbReference>
<dbReference type="Proteomes" id="UP000050668">
    <property type="component" value="Unassembled WGS sequence"/>
</dbReference>
<evidence type="ECO:0000313" key="9">
    <source>
        <dbReference type="Proteomes" id="UP000050668"/>
    </source>
</evidence>
<organism evidence="8 9">
    <name type="scientific">Lysinibacillus contaminans</name>
    <dbReference type="NCBI Taxonomy" id="1293441"/>
    <lineage>
        <taxon>Bacteria</taxon>
        <taxon>Bacillati</taxon>
        <taxon>Bacillota</taxon>
        <taxon>Bacilli</taxon>
        <taxon>Bacillales</taxon>
        <taxon>Bacillaceae</taxon>
        <taxon>Lysinibacillus</taxon>
    </lineage>
</organism>
<dbReference type="InterPro" id="IPR021062">
    <property type="entry name" value="ArAE_1_C"/>
</dbReference>
<feature type="domain" description="Putative aromatic acid exporter C-terminal" evidence="7">
    <location>
        <begin position="149"/>
        <end position="312"/>
    </location>
</feature>
<gene>
    <name evidence="8" type="ORF">AEA09_05925</name>
</gene>
<evidence type="ECO:0000256" key="2">
    <source>
        <dbReference type="ARBA" id="ARBA00022475"/>
    </source>
</evidence>
<sequence length="325" mass="37202">MRKFSIGYRTLKTAIGTAIAIAIAQYFNLDFNTSAGVLTILCIQPTKKKSLESAYTRLVSGIVGMLYAFMFFELFGYHPLALAGMLLLYIPTIVSLKVEDGFVSSAVIILHVYSAESFSMGLVYNELALMAIGFTTGIVINMHMGDIGKELEYYRVNVEELYRKIFKEIVSYLREGDTLWDGREIIEAVQALNTAKSLAFKDVENHFLRRENNYYVYFDMREKQLEIIERVLPKVTALPVIVQEADLVADFMEDLADNVHSGNTAYHFREKLELVKKEFAQLPLPKDHQEFLAQAALYQFIEEMDRYLEIKQSFEGLKVKNARTQ</sequence>
<dbReference type="RefSeq" id="WP_053584625.1">
    <property type="nucleotide sequence ID" value="NZ_LGRV01000003.1"/>
</dbReference>
<feature type="transmembrane region" description="Helical" evidence="6">
    <location>
        <begin position="79"/>
        <end position="98"/>
    </location>
</feature>
<keyword evidence="9" id="KW-1185">Reference proteome</keyword>